<reference evidence="7" key="2">
    <citation type="submission" date="2023-05" db="EMBL/GenBank/DDBJ databases">
        <authorList>
            <person name="Schelkunov M.I."/>
        </authorList>
    </citation>
    <scope>NUCLEOTIDE SEQUENCE</scope>
    <source>
        <strain evidence="7">Hsosn_3</strain>
        <tissue evidence="7">Leaf</tissue>
    </source>
</reference>
<keyword evidence="4" id="KW-0804">Transcription</keyword>
<feature type="domain" description="TF-B3" evidence="6">
    <location>
        <begin position="130"/>
        <end position="181"/>
    </location>
</feature>
<evidence type="ECO:0000259" key="6">
    <source>
        <dbReference type="PROSITE" id="PS50863"/>
    </source>
</evidence>
<dbReference type="InterPro" id="IPR003340">
    <property type="entry name" value="B3_DNA-bd"/>
</dbReference>
<evidence type="ECO:0000256" key="2">
    <source>
        <dbReference type="ARBA" id="ARBA00023015"/>
    </source>
</evidence>
<keyword evidence="2" id="KW-0805">Transcription regulation</keyword>
<reference evidence="7" key="1">
    <citation type="submission" date="2023-02" db="EMBL/GenBank/DDBJ databases">
        <title>Genome of toxic invasive species Heracleum sosnowskyi carries increased number of genes despite the absence of recent whole-genome duplications.</title>
        <authorList>
            <person name="Schelkunov M."/>
            <person name="Shtratnikova V."/>
            <person name="Makarenko M."/>
            <person name="Klepikova A."/>
            <person name="Omelchenko D."/>
            <person name="Novikova G."/>
            <person name="Obukhova E."/>
            <person name="Bogdanov V."/>
            <person name="Penin A."/>
            <person name="Logacheva M."/>
        </authorList>
    </citation>
    <scope>NUCLEOTIDE SEQUENCE</scope>
    <source>
        <strain evidence="7">Hsosn_3</strain>
        <tissue evidence="7">Leaf</tissue>
    </source>
</reference>
<dbReference type="SUPFAM" id="SSF101936">
    <property type="entry name" value="DNA-binding pseudobarrel domain"/>
    <property type="match status" value="1"/>
</dbReference>
<comment type="subcellular location">
    <subcellularLocation>
        <location evidence="1">Nucleus</location>
    </subcellularLocation>
</comment>
<evidence type="ECO:0000313" key="8">
    <source>
        <dbReference type="Proteomes" id="UP001237642"/>
    </source>
</evidence>
<gene>
    <name evidence="7" type="ORF">POM88_049763</name>
</gene>
<protein>
    <recommendedName>
        <fullName evidence="6">TF-B3 domain-containing protein</fullName>
    </recommendedName>
</protein>
<keyword evidence="3" id="KW-0238">DNA-binding</keyword>
<dbReference type="EMBL" id="JAUIZM010000011">
    <property type="protein sequence ID" value="KAK1356507.1"/>
    <property type="molecule type" value="Genomic_DNA"/>
</dbReference>
<proteinExistence type="predicted"/>
<dbReference type="Gene3D" id="2.40.330.10">
    <property type="entry name" value="DNA-binding pseudobarrel domain"/>
    <property type="match status" value="1"/>
</dbReference>
<dbReference type="GO" id="GO:0003677">
    <property type="term" value="F:DNA binding"/>
    <property type="evidence" value="ECO:0007669"/>
    <property type="project" value="UniProtKB-KW"/>
</dbReference>
<evidence type="ECO:0000256" key="1">
    <source>
        <dbReference type="ARBA" id="ARBA00004123"/>
    </source>
</evidence>
<dbReference type="PROSITE" id="PS50863">
    <property type="entry name" value="B3"/>
    <property type="match status" value="1"/>
</dbReference>
<dbReference type="AlphaFoldDB" id="A0AAD8M1V4"/>
<sequence>MYDYYDVKPYHFFAVDYSGGSTFFLEIFNMYGLEIDYPLEARAHRFSLKYMGGWVNDVYHLGSDFEIDKLCAQFSYNCYTSGTGEYDLVISKSHLKRRVYYKVFSRNACTQRSLNDSMKWVEIGYKNLFWKIKIKWRDGTLLLHWKWYDFAKAGKLCCGDICVFQKTSHSQKFEVSVFEKRNVNKFNKADGLKKLFLKYSVHENYVMVFDNVGPSHFYVSIYNNNSVDIFHEFIGKFLLEDVIREPKCPIVVLSDDSEGEFGGA</sequence>
<comment type="caution">
    <text evidence="7">The sequence shown here is derived from an EMBL/GenBank/DDBJ whole genome shotgun (WGS) entry which is preliminary data.</text>
</comment>
<organism evidence="7 8">
    <name type="scientific">Heracleum sosnowskyi</name>
    <dbReference type="NCBI Taxonomy" id="360622"/>
    <lineage>
        <taxon>Eukaryota</taxon>
        <taxon>Viridiplantae</taxon>
        <taxon>Streptophyta</taxon>
        <taxon>Embryophyta</taxon>
        <taxon>Tracheophyta</taxon>
        <taxon>Spermatophyta</taxon>
        <taxon>Magnoliopsida</taxon>
        <taxon>eudicotyledons</taxon>
        <taxon>Gunneridae</taxon>
        <taxon>Pentapetalae</taxon>
        <taxon>asterids</taxon>
        <taxon>campanulids</taxon>
        <taxon>Apiales</taxon>
        <taxon>Apiaceae</taxon>
        <taxon>Apioideae</taxon>
        <taxon>apioid superclade</taxon>
        <taxon>Tordylieae</taxon>
        <taxon>Tordyliinae</taxon>
        <taxon>Heracleum</taxon>
    </lineage>
</organism>
<accession>A0AAD8M1V4</accession>
<evidence type="ECO:0000256" key="3">
    <source>
        <dbReference type="ARBA" id="ARBA00023125"/>
    </source>
</evidence>
<dbReference type="InterPro" id="IPR015300">
    <property type="entry name" value="DNA-bd_pseudobarrel_sf"/>
</dbReference>
<dbReference type="Proteomes" id="UP001237642">
    <property type="component" value="Unassembled WGS sequence"/>
</dbReference>
<keyword evidence="8" id="KW-1185">Reference proteome</keyword>
<keyword evidence="5" id="KW-0539">Nucleus</keyword>
<name>A0AAD8M1V4_9APIA</name>
<evidence type="ECO:0000256" key="4">
    <source>
        <dbReference type="ARBA" id="ARBA00023163"/>
    </source>
</evidence>
<evidence type="ECO:0000313" key="7">
    <source>
        <dbReference type="EMBL" id="KAK1356507.1"/>
    </source>
</evidence>
<dbReference type="GO" id="GO:0005634">
    <property type="term" value="C:nucleus"/>
    <property type="evidence" value="ECO:0007669"/>
    <property type="project" value="UniProtKB-SubCell"/>
</dbReference>
<evidence type="ECO:0000256" key="5">
    <source>
        <dbReference type="ARBA" id="ARBA00023242"/>
    </source>
</evidence>